<comment type="caution">
    <text evidence="1">The sequence shown here is derived from an EMBL/GenBank/DDBJ whole genome shotgun (WGS) entry which is preliminary data.</text>
</comment>
<reference evidence="1 2" key="1">
    <citation type="submission" date="2011-02" db="EMBL/GenBank/DDBJ databases">
        <authorList>
            <person name="Nelson K.E."/>
            <person name="Sutton G."/>
            <person name="Torralba M."/>
            <person name="Durkin S."/>
            <person name="Harkins D."/>
            <person name="Montgomery R."/>
            <person name="Ziemer C."/>
            <person name="Klaassens E."/>
            <person name="Ocuiv P."/>
            <person name="Morrison M."/>
        </authorList>
    </citation>
    <scope>NUCLEOTIDE SEQUENCE [LARGE SCALE GENOMIC DNA]</scope>
    <source>
        <strain evidence="1 2">8</strain>
    </source>
</reference>
<dbReference type="EMBL" id="ADKM02000085">
    <property type="protein sequence ID" value="EGC02949.1"/>
    <property type="molecule type" value="Genomic_DNA"/>
</dbReference>
<sequence>MDINYIHEPTDLQCGQAVLAMVLGLPVGQVAEELDNFRETDLKEMKGYLRSHGAWVSDQRVSFINKEELPPLCMLSLETPRCWHWSLYCEGVFYDPEHGVMTDLPEVARRYYWEIRINSK</sequence>
<proteinExistence type="predicted"/>
<organism evidence="1 2">
    <name type="scientific">Ruminococcus albus 8</name>
    <dbReference type="NCBI Taxonomy" id="246199"/>
    <lineage>
        <taxon>Bacteria</taxon>
        <taxon>Bacillati</taxon>
        <taxon>Bacillota</taxon>
        <taxon>Clostridia</taxon>
        <taxon>Eubacteriales</taxon>
        <taxon>Oscillospiraceae</taxon>
        <taxon>Ruminococcus</taxon>
    </lineage>
</organism>
<dbReference type="STRING" id="246199.CUS_6679"/>
<evidence type="ECO:0000313" key="1">
    <source>
        <dbReference type="EMBL" id="EGC02949.1"/>
    </source>
</evidence>
<dbReference type="OrthoDB" id="1821349at2"/>
<dbReference type="RefSeq" id="WP_002850041.1">
    <property type="nucleotide sequence ID" value="NZ_ADKM02000085.1"/>
</dbReference>
<dbReference type="eggNOG" id="ENOG502ZCJI">
    <property type="taxonomic scope" value="Bacteria"/>
</dbReference>
<protein>
    <submittedName>
        <fullName evidence="1">Conserved domain protein</fullName>
    </submittedName>
</protein>
<keyword evidence="2" id="KW-1185">Reference proteome</keyword>
<gene>
    <name evidence="1" type="ORF">CUS_6679</name>
</gene>
<name>E9SCS5_RUMAL</name>
<evidence type="ECO:0000313" key="2">
    <source>
        <dbReference type="Proteomes" id="UP000004259"/>
    </source>
</evidence>
<accession>E9SCS5</accession>
<dbReference type="AlphaFoldDB" id="E9SCS5"/>
<dbReference type="Proteomes" id="UP000004259">
    <property type="component" value="Unassembled WGS sequence"/>
</dbReference>